<feature type="compositionally biased region" description="Low complexity" evidence="1">
    <location>
        <begin position="142"/>
        <end position="155"/>
    </location>
</feature>
<dbReference type="OMA" id="KLPCYES"/>
<reference evidence="2 3" key="1">
    <citation type="journal article" date="2012" name="PLoS Pathog.">
        <title>Diverse lifestyles and strategies of plant pathogenesis encoded in the genomes of eighteen Dothideomycetes fungi.</title>
        <authorList>
            <person name="Ohm R.A."/>
            <person name="Feau N."/>
            <person name="Henrissat B."/>
            <person name="Schoch C.L."/>
            <person name="Horwitz B.A."/>
            <person name="Barry K.W."/>
            <person name="Condon B.J."/>
            <person name="Copeland A.C."/>
            <person name="Dhillon B."/>
            <person name="Glaser F."/>
            <person name="Hesse C.N."/>
            <person name="Kosti I."/>
            <person name="LaButti K."/>
            <person name="Lindquist E.A."/>
            <person name="Lucas S."/>
            <person name="Salamov A.A."/>
            <person name="Bradshaw R.E."/>
            <person name="Ciuffetti L."/>
            <person name="Hamelin R.C."/>
            <person name="Kema G.H.J."/>
            <person name="Lawrence C."/>
            <person name="Scott J.A."/>
            <person name="Spatafora J.W."/>
            <person name="Turgeon B.G."/>
            <person name="de Wit P.J.G.M."/>
            <person name="Zhong S."/>
            <person name="Goodwin S.B."/>
            <person name="Grigoriev I.V."/>
        </authorList>
    </citation>
    <scope>NUCLEOTIDE SEQUENCE [LARGE SCALE GENOMIC DNA]</scope>
    <source>
        <strain evidence="2 3">SO2202</strain>
    </source>
</reference>
<dbReference type="Proteomes" id="UP000016931">
    <property type="component" value="Unassembled WGS sequence"/>
</dbReference>
<feature type="region of interest" description="Disordered" evidence="1">
    <location>
        <begin position="233"/>
        <end position="280"/>
    </location>
</feature>
<name>M3B263_SPHMS</name>
<feature type="region of interest" description="Disordered" evidence="1">
    <location>
        <begin position="117"/>
        <end position="187"/>
    </location>
</feature>
<evidence type="ECO:0000256" key="1">
    <source>
        <dbReference type="SAM" id="MobiDB-lite"/>
    </source>
</evidence>
<feature type="region of interest" description="Disordered" evidence="1">
    <location>
        <begin position="443"/>
        <end position="494"/>
    </location>
</feature>
<organism evidence="2 3">
    <name type="scientific">Sphaerulina musiva (strain SO2202)</name>
    <name type="common">Poplar stem canker fungus</name>
    <name type="synonym">Septoria musiva</name>
    <dbReference type="NCBI Taxonomy" id="692275"/>
    <lineage>
        <taxon>Eukaryota</taxon>
        <taxon>Fungi</taxon>
        <taxon>Dikarya</taxon>
        <taxon>Ascomycota</taxon>
        <taxon>Pezizomycotina</taxon>
        <taxon>Dothideomycetes</taxon>
        <taxon>Dothideomycetidae</taxon>
        <taxon>Mycosphaerellales</taxon>
        <taxon>Mycosphaerellaceae</taxon>
        <taxon>Sphaerulina</taxon>
    </lineage>
</organism>
<dbReference type="OrthoDB" id="3641178at2759"/>
<accession>M3B263</accession>
<evidence type="ECO:0000313" key="3">
    <source>
        <dbReference type="Proteomes" id="UP000016931"/>
    </source>
</evidence>
<sequence length="521" mass="58474">MADPPLPSPGDWQNAQRVIRALCLQEKYRQCIQVCRDVLRATANDHNPHPLQDAYINFYLGLCHNEVARTMHHNSVAKLPAYEDAEKHYLEALTALPTVKAARALCVRRVKEEVPEDPMVKQSTHVRGPASPTATEYSFFDRPSSPASSLMLSSSPRRHRPAESLPFTSSPFDSPAWAPSDTEDLESHQSFSELMTPHRMQRNYAAFEQTTPKPRYLPREASRMSLIECSPRTNMLPHDASRPSLLDKNSLASMPPRPSSRLMMSSQMGSPARRDSHMPPNMPYSGTFRHSQLPRLSIQCDPRMSAPRLGRSNTRPSTPDLVSPVSPVSPASPLSHGSSVSPVSPIATDGLDYFHSSDASTMSGITTPHRQTKLYETPAPAFIPVSVPSADTFQPKEIFDAGMFARVTDHLTAMRAQLETHMKTVQNAKEHIHRAQALQALSRPHSNKGNRGMFSTPSVASTPSRQQSLQTSRSFWSFAPEDQKTRKKKERIEEGRERKWLKERFDPLKYQRLCENALNEL</sequence>
<dbReference type="HOGENOM" id="CLU_522924_0_0_1"/>
<evidence type="ECO:0000313" key="2">
    <source>
        <dbReference type="EMBL" id="EMF13862.1"/>
    </source>
</evidence>
<dbReference type="eggNOG" id="ENOG502SZWN">
    <property type="taxonomic scope" value="Eukaryota"/>
</dbReference>
<gene>
    <name evidence="2" type="ORF">SEPMUDRAFT_133056</name>
</gene>
<feature type="compositionally biased region" description="Low complexity" evidence="1">
    <location>
        <begin position="316"/>
        <end position="335"/>
    </location>
</feature>
<feature type="compositionally biased region" description="Polar residues" evidence="1">
    <location>
        <begin position="447"/>
        <end position="475"/>
    </location>
</feature>
<feature type="region of interest" description="Disordered" evidence="1">
    <location>
        <begin position="303"/>
        <end position="342"/>
    </location>
</feature>
<dbReference type="AlphaFoldDB" id="M3B263"/>
<dbReference type="EMBL" id="KB456263">
    <property type="protein sequence ID" value="EMF13862.1"/>
    <property type="molecule type" value="Genomic_DNA"/>
</dbReference>
<proteinExistence type="predicted"/>
<dbReference type="RefSeq" id="XP_016761983.1">
    <property type="nucleotide sequence ID" value="XM_016902537.1"/>
</dbReference>
<dbReference type="GeneID" id="27899674"/>
<protein>
    <submittedName>
        <fullName evidence="2">Uncharacterized protein</fullName>
    </submittedName>
</protein>
<keyword evidence="3" id="KW-1185">Reference proteome</keyword>
<feature type="compositionally biased region" description="Low complexity" evidence="1">
    <location>
        <begin position="250"/>
        <end position="266"/>
    </location>
</feature>